<keyword evidence="1" id="KW-0812">Transmembrane</keyword>
<evidence type="ECO:0000313" key="2">
    <source>
        <dbReference type="EMBL" id="MEI5984709.1"/>
    </source>
</evidence>
<dbReference type="InterPro" id="IPR025635">
    <property type="entry name" value="DUF4293"/>
</dbReference>
<gene>
    <name evidence="2" type="ORF">VJ786_07330</name>
</gene>
<protein>
    <submittedName>
        <fullName evidence="2">DUF4293 domain-containing protein</fullName>
    </submittedName>
</protein>
<keyword evidence="3" id="KW-1185">Reference proteome</keyword>
<dbReference type="Pfam" id="PF14126">
    <property type="entry name" value="DUF4293"/>
    <property type="match status" value="1"/>
</dbReference>
<comment type="caution">
    <text evidence="2">The sequence shown here is derived from an EMBL/GenBank/DDBJ whole genome shotgun (WGS) entry which is preliminary data.</text>
</comment>
<keyword evidence="1" id="KW-1133">Transmembrane helix</keyword>
<feature type="transmembrane region" description="Helical" evidence="1">
    <location>
        <begin position="85"/>
        <end position="104"/>
    </location>
</feature>
<reference evidence="2 3" key="1">
    <citation type="submission" date="2024-01" db="EMBL/GenBank/DDBJ databases">
        <title>Sphingobacterium tenebrionis sp. nov., a novel endophyte isolated from tenebrio molitor intestines.</title>
        <authorList>
            <person name="Zhang C."/>
        </authorList>
    </citation>
    <scope>NUCLEOTIDE SEQUENCE [LARGE SCALE GENOMIC DNA]</scope>
    <source>
        <strain evidence="2 3">PU5-4</strain>
    </source>
</reference>
<sequence length="157" mass="17750">MIQRIQSIWLLLSGISLFGLFLFPYLMYSNPVGLGKSIYVTGVFSSLNNVETKESSFLLLTIATVVLALIPILIIFFFKDRKLQLKLILLQVILVCLLAVGMWFSASSIWDMNNEDIKVSNIGVGYFILPISILFLSFAIRGIRNDEKLIKSADRLR</sequence>
<keyword evidence="1" id="KW-0472">Membrane</keyword>
<feature type="transmembrane region" description="Helical" evidence="1">
    <location>
        <begin position="124"/>
        <end position="143"/>
    </location>
</feature>
<feature type="transmembrane region" description="Helical" evidence="1">
    <location>
        <begin position="7"/>
        <end position="27"/>
    </location>
</feature>
<dbReference type="Proteomes" id="UP001363035">
    <property type="component" value="Unassembled WGS sequence"/>
</dbReference>
<evidence type="ECO:0000313" key="3">
    <source>
        <dbReference type="Proteomes" id="UP001363035"/>
    </source>
</evidence>
<organism evidence="2 3">
    <name type="scientific">Sphingobacterium tenebrionis</name>
    <dbReference type="NCBI Taxonomy" id="3111775"/>
    <lineage>
        <taxon>Bacteria</taxon>
        <taxon>Pseudomonadati</taxon>
        <taxon>Bacteroidota</taxon>
        <taxon>Sphingobacteriia</taxon>
        <taxon>Sphingobacteriales</taxon>
        <taxon>Sphingobacteriaceae</taxon>
        <taxon>Sphingobacterium</taxon>
    </lineage>
</organism>
<accession>A0ABU8I5J8</accession>
<dbReference type="RefSeq" id="WP_099367411.1">
    <property type="nucleotide sequence ID" value="NZ_JAYLLN010000014.1"/>
</dbReference>
<evidence type="ECO:0000256" key="1">
    <source>
        <dbReference type="SAM" id="Phobius"/>
    </source>
</evidence>
<proteinExistence type="predicted"/>
<feature type="transmembrane region" description="Helical" evidence="1">
    <location>
        <begin position="57"/>
        <end position="78"/>
    </location>
</feature>
<name>A0ABU8I5J8_9SPHI</name>
<dbReference type="EMBL" id="JAYLLN010000014">
    <property type="protein sequence ID" value="MEI5984709.1"/>
    <property type="molecule type" value="Genomic_DNA"/>
</dbReference>